<name>A0AAD7QCV5_QUISA</name>
<sequence length="148" mass="17084">MHQISCVDTSAQNTTAECKNRHLLEVARSLMFTMNVPKAYWGDTVLSATYLINRMPLRTLDFKSHLDIIQGNCFFVVLPKGESNSEEEVSYGSKGEWLPELLIEDRMKEKEDEAKQKESIKKKSISEEVKDIEIHMRLAKSDLLKYSR</sequence>
<organism evidence="1 2">
    <name type="scientific">Quillaja saponaria</name>
    <name type="common">Soap bark tree</name>
    <dbReference type="NCBI Taxonomy" id="32244"/>
    <lineage>
        <taxon>Eukaryota</taxon>
        <taxon>Viridiplantae</taxon>
        <taxon>Streptophyta</taxon>
        <taxon>Embryophyta</taxon>
        <taxon>Tracheophyta</taxon>
        <taxon>Spermatophyta</taxon>
        <taxon>Magnoliopsida</taxon>
        <taxon>eudicotyledons</taxon>
        <taxon>Gunneridae</taxon>
        <taxon>Pentapetalae</taxon>
        <taxon>rosids</taxon>
        <taxon>fabids</taxon>
        <taxon>Fabales</taxon>
        <taxon>Quillajaceae</taxon>
        <taxon>Quillaja</taxon>
    </lineage>
</organism>
<dbReference type="InterPro" id="IPR036397">
    <property type="entry name" value="RNaseH_sf"/>
</dbReference>
<dbReference type="InterPro" id="IPR012337">
    <property type="entry name" value="RNaseH-like_sf"/>
</dbReference>
<dbReference type="Gene3D" id="3.30.420.10">
    <property type="entry name" value="Ribonuclease H-like superfamily/Ribonuclease H"/>
    <property type="match status" value="1"/>
</dbReference>
<reference evidence="1" key="1">
    <citation type="journal article" date="2023" name="Science">
        <title>Elucidation of the pathway for biosynthesis of saponin adjuvants from the soapbark tree.</title>
        <authorList>
            <person name="Reed J."/>
            <person name="Orme A."/>
            <person name="El-Demerdash A."/>
            <person name="Owen C."/>
            <person name="Martin L.B.B."/>
            <person name="Misra R.C."/>
            <person name="Kikuchi S."/>
            <person name="Rejzek M."/>
            <person name="Martin A.C."/>
            <person name="Harkess A."/>
            <person name="Leebens-Mack J."/>
            <person name="Louveau T."/>
            <person name="Stephenson M.J."/>
            <person name="Osbourn A."/>
        </authorList>
    </citation>
    <scope>NUCLEOTIDE SEQUENCE</scope>
    <source>
        <strain evidence="1">S10</strain>
    </source>
</reference>
<evidence type="ECO:0000313" key="1">
    <source>
        <dbReference type="EMBL" id="KAJ7979052.1"/>
    </source>
</evidence>
<accession>A0AAD7QCV5</accession>
<dbReference type="InterPro" id="IPR039537">
    <property type="entry name" value="Retrotran_Ty1/copia-like"/>
</dbReference>
<dbReference type="SUPFAM" id="SSF53098">
    <property type="entry name" value="Ribonuclease H-like"/>
    <property type="match status" value="1"/>
</dbReference>
<dbReference type="KEGG" id="qsa:O6P43_002493"/>
<dbReference type="AlphaFoldDB" id="A0AAD7QCV5"/>
<gene>
    <name evidence="1" type="ORF">O6P43_002493</name>
</gene>
<dbReference type="PANTHER" id="PTHR42648">
    <property type="entry name" value="TRANSPOSASE, PUTATIVE-RELATED"/>
    <property type="match status" value="1"/>
</dbReference>
<protein>
    <submittedName>
        <fullName evidence="1">Retrovirus-related Pol polyprotein from transposon TNT 1-94</fullName>
    </submittedName>
</protein>
<dbReference type="GO" id="GO:0003676">
    <property type="term" value="F:nucleic acid binding"/>
    <property type="evidence" value="ECO:0007669"/>
    <property type="project" value="InterPro"/>
</dbReference>
<keyword evidence="2" id="KW-1185">Reference proteome</keyword>
<dbReference type="Proteomes" id="UP001163823">
    <property type="component" value="Chromosome 2"/>
</dbReference>
<evidence type="ECO:0000313" key="2">
    <source>
        <dbReference type="Proteomes" id="UP001163823"/>
    </source>
</evidence>
<proteinExistence type="predicted"/>
<dbReference type="PANTHER" id="PTHR42648:SF31">
    <property type="entry name" value="RNA-DIRECTED DNA POLYMERASE"/>
    <property type="match status" value="1"/>
</dbReference>
<dbReference type="EMBL" id="JARAOO010000002">
    <property type="protein sequence ID" value="KAJ7979052.1"/>
    <property type="molecule type" value="Genomic_DNA"/>
</dbReference>
<comment type="caution">
    <text evidence="1">The sequence shown here is derived from an EMBL/GenBank/DDBJ whole genome shotgun (WGS) entry which is preliminary data.</text>
</comment>